<dbReference type="EMBL" id="CADCTA010000093">
    <property type="protein sequence ID" value="CAA9259543.1"/>
    <property type="molecule type" value="Genomic_DNA"/>
</dbReference>
<evidence type="ECO:0000313" key="1">
    <source>
        <dbReference type="EMBL" id="CAA9259543.1"/>
    </source>
</evidence>
<organism evidence="1">
    <name type="scientific">uncultured Chthoniobacterales bacterium</name>
    <dbReference type="NCBI Taxonomy" id="1836801"/>
    <lineage>
        <taxon>Bacteria</taxon>
        <taxon>Pseudomonadati</taxon>
        <taxon>Verrucomicrobiota</taxon>
        <taxon>Spartobacteria</taxon>
        <taxon>Chthoniobacterales</taxon>
        <taxon>environmental samples</taxon>
    </lineage>
</organism>
<protein>
    <submittedName>
        <fullName evidence="1">Uncharacterized protein</fullName>
    </submittedName>
</protein>
<proteinExistence type="predicted"/>
<sequence length="194" mass="20863">MVASGDNSIETAQPPTDNRRCAYPGLSAYSRPQADRRFQTEAVCTPCFASQTSSAARSSATERENFSRRAVFETPAVSAIPFSLRRARRACSLFRACSAIFCSLCYQSQPSREAERRSGSAFHGSTCTVDLGGREIFAGGAAAEVRACAEFSSHARHAIQESLRPTRVGEDGCCMGPLLRPSSRTRNTPLGVVG</sequence>
<name>A0A6J4IU32_9BACT</name>
<reference evidence="1" key="1">
    <citation type="submission" date="2020-02" db="EMBL/GenBank/DDBJ databases">
        <authorList>
            <person name="Meier V. D."/>
        </authorList>
    </citation>
    <scope>NUCLEOTIDE SEQUENCE</scope>
    <source>
        <strain evidence="1">AVDCRST_MAG42</strain>
    </source>
</reference>
<accession>A0A6J4IU32</accession>
<dbReference type="AlphaFoldDB" id="A0A6J4IU32"/>
<gene>
    <name evidence="1" type="ORF">AVDCRST_MAG42-2641</name>
</gene>